<dbReference type="Proteomes" id="UP001500013">
    <property type="component" value="Unassembled WGS sequence"/>
</dbReference>
<protein>
    <submittedName>
        <fullName evidence="1">Uncharacterized protein</fullName>
    </submittedName>
</protein>
<comment type="caution">
    <text evidence="1">The sequence shown here is derived from an EMBL/GenBank/DDBJ whole genome shotgun (WGS) entry which is preliminary data.</text>
</comment>
<organism evidence="1 2">
    <name type="scientific">Terrabacter lapilli</name>
    <dbReference type="NCBI Taxonomy" id="436231"/>
    <lineage>
        <taxon>Bacteria</taxon>
        <taxon>Bacillati</taxon>
        <taxon>Actinomycetota</taxon>
        <taxon>Actinomycetes</taxon>
        <taxon>Micrococcales</taxon>
        <taxon>Intrasporangiaceae</taxon>
        <taxon>Terrabacter</taxon>
    </lineage>
</organism>
<proteinExistence type="predicted"/>
<sequence length="56" mass="6333">MTGLFRRAVRAYQLRCAREDARSRGIVVPLGVWVCGCQHVSLDRLAFVRHLGEVHA</sequence>
<evidence type="ECO:0000313" key="2">
    <source>
        <dbReference type="Proteomes" id="UP001500013"/>
    </source>
</evidence>
<dbReference type="EMBL" id="BAAAPU010000004">
    <property type="protein sequence ID" value="GAA1975199.1"/>
    <property type="molecule type" value="Genomic_DNA"/>
</dbReference>
<gene>
    <name evidence="1" type="ORF">GCM10009817_14290</name>
</gene>
<accession>A0ABN2RUP3</accession>
<keyword evidence="2" id="KW-1185">Reference proteome</keyword>
<name>A0ABN2RUP3_9MICO</name>
<dbReference type="RefSeq" id="WP_344059896.1">
    <property type="nucleotide sequence ID" value="NZ_BAAAPU010000004.1"/>
</dbReference>
<evidence type="ECO:0000313" key="1">
    <source>
        <dbReference type="EMBL" id="GAA1975199.1"/>
    </source>
</evidence>
<reference evidence="1 2" key="1">
    <citation type="journal article" date="2019" name="Int. J. Syst. Evol. Microbiol.">
        <title>The Global Catalogue of Microorganisms (GCM) 10K type strain sequencing project: providing services to taxonomists for standard genome sequencing and annotation.</title>
        <authorList>
            <consortium name="The Broad Institute Genomics Platform"/>
            <consortium name="The Broad Institute Genome Sequencing Center for Infectious Disease"/>
            <person name="Wu L."/>
            <person name="Ma J."/>
        </authorList>
    </citation>
    <scope>NUCLEOTIDE SEQUENCE [LARGE SCALE GENOMIC DNA]</scope>
    <source>
        <strain evidence="1 2">JCM 15628</strain>
    </source>
</reference>